<gene>
    <name evidence="1" type="ORF">GCM10022399_18910</name>
</gene>
<comment type="caution">
    <text evidence="1">The sequence shown here is derived from an EMBL/GenBank/DDBJ whole genome shotgun (WGS) entry which is preliminary data.</text>
</comment>
<reference evidence="2" key="1">
    <citation type="journal article" date="2019" name="Int. J. Syst. Evol. Microbiol.">
        <title>The Global Catalogue of Microorganisms (GCM) 10K type strain sequencing project: providing services to taxonomists for standard genome sequencing and annotation.</title>
        <authorList>
            <consortium name="The Broad Institute Genomics Platform"/>
            <consortium name="The Broad Institute Genome Sequencing Center for Infectious Disease"/>
            <person name="Wu L."/>
            <person name="Ma J."/>
        </authorList>
    </citation>
    <scope>NUCLEOTIDE SEQUENCE [LARGE SCALE GENOMIC DNA]</scope>
    <source>
        <strain evidence="2">JCM 17125</strain>
    </source>
</reference>
<keyword evidence="2" id="KW-1185">Reference proteome</keyword>
<protein>
    <submittedName>
        <fullName evidence="1">Uncharacterized protein</fullName>
    </submittedName>
</protein>
<accession>A0ABP7DD36</accession>
<name>A0ABP7DD36_9MICO</name>
<sequence length="97" mass="10409">MPGEAPSPNGGPTVIWLGLRSLSDGVHVEVGYATSDAAAAALGAILYRVRTPEGRTREFSSTIELLEHLDARYCLDEIEQAVTPNCGWPGRSTVRRA</sequence>
<organism evidence="1 2">
    <name type="scientific">Terrabacter ginsenosidimutans</name>
    <dbReference type="NCBI Taxonomy" id="490575"/>
    <lineage>
        <taxon>Bacteria</taxon>
        <taxon>Bacillati</taxon>
        <taxon>Actinomycetota</taxon>
        <taxon>Actinomycetes</taxon>
        <taxon>Micrococcales</taxon>
        <taxon>Intrasporangiaceae</taxon>
        <taxon>Terrabacter</taxon>
    </lineage>
</organism>
<evidence type="ECO:0000313" key="1">
    <source>
        <dbReference type="EMBL" id="GAA3702693.1"/>
    </source>
</evidence>
<proteinExistence type="predicted"/>
<evidence type="ECO:0000313" key="2">
    <source>
        <dbReference type="Proteomes" id="UP001501468"/>
    </source>
</evidence>
<dbReference type="EMBL" id="BAABDC010000002">
    <property type="protein sequence ID" value="GAA3702693.1"/>
    <property type="molecule type" value="Genomic_DNA"/>
</dbReference>
<dbReference type="Proteomes" id="UP001501468">
    <property type="component" value="Unassembled WGS sequence"/>
</dbReference>